<accession>A0A914E1X5</accession>
<keyword evidence="1" id="KW-1185">Reference proteome</keyword>
<dbReference type="Proteomes" id="UP000887540">
    <property type="component" value="Unplaced"/>
</dbReference>
<organism evidence="1 2">
    <name type="scientific">Acrobeloides nanus</name>
    <dbReference type="NCBI Taxonomy" id="290746"/>
    <lineage>
        <taxon>Eukaryota</taxon>
        <taxon>Metazoa</taxon>
        <taxon>Ecdysozoa</taxon>
        <taxon>Nematoda</taxon>
        <taxon>Chromadorea</taxon>
        <taxon>Rhabditida</taxon>
        <taxon>Tylenchina</taxon>
        <taxon>Cephalobomorpha</taxon>
        <taxon>Cephaloboidea</taxon>
        <taxon>Cephalobidae</taxon>
        <taxon>Acrobeloides</taxon>
    </lineage>
</organism>
<protein>
    <submittedName>
        <fullName evidence="2">Uncharacterized protein</fullName>
    </submittedName>
</protein>
<reference evidence="2" key="1">
    <citation type="submission" date="2022-11" db="UniProtKB">
        <authorList>
            <consortium name="WormBaseParasite"/>
        </authorList>
    </citation>
    <scope>IDENTIFICATION</scope>
</reference>
<evidence type="ECO:0000313" key="1">
    <source>
        <dbReference type="Proteomes" id="UP000887540"/>
    </source>
</evidence>
<dbReference type="AlphaFoldDB" id="A0A914E1X5"/>
<proteinExistence type="predicted"/>
<dbReference type="WBParaSite" id="ACRNAN_scaffold514.g30348.t1">
    <property type="protein sequence ID" value="ACRNAN_scaffold514.g30348.t1"/>
    <property type="gene ID" value="ACRNAN_scaffold514.g30348"/>
</dbReference>
<sequence>MYPWSACGQVEKLMKESAEKWLGEYRNDLEGVPIAIGPIQLKNDIYIQGSQPVVHIDANISAVIFKPSEEQLYPCTVTLTQHDYFVGKVYNCLSVIVKCKNDRVLPKSIKVGDEVNFKYTGKSIKEGEICQLKGVYDPSYQ</sequence>
<evidence type="ECO:0000313" key="2">
    <source>
        <dbReference type="WBParaSite" id="ACRNAN_scaffold514.g30348.t1"/>
    </source>
</evidence>
<name>A0A914E1X5_9BILA</name>